<evidence type="ECO:0008006" key="3">
    <source>
        <dbReference type="Google" id="ProtNLM"/>
    </source>
</evidence>
<dbReference type="PANTHER" id="PTHR40761">
    <property type="entry name" value="CONSERVED INTEGRAL MEMBRANE ALANINE VALINE AND LEUCINE RICH PROTEIN-RELATED"/>
    <property type="match status" value="1"/>
</dbReference>
<feature type="transmembrane region" description="Helical" evidence="1">
    <location>
        <begin position="132"/>
        <end position="151"/>
    </location>
</feature>
<keyword evidence="1" id="KW-1133">Transmembrane helix</keyword>
<dbReference type="EMBL" id="CADCUD010000083">
    <property type="protein sequence ID" value="CAA9327406.1"/>
    <property type="molecule type" value="Genomic_DNA"/>
</dbReference>
<feature type="transmembrane region" description="Helical" evidence="1">
    <location>
        <begin position="73"/>
        <end position="94"/>
    </location>
</feature>
<accession>A0A6J4LFC7</accession>
<evidence type="ECO:0000256" key="1">
    <source>
        <dbReference type="SAM" id="Phobius"/>
    </source>
</evidence>
<protein>
    <recommendedName>
        <fullName evidence="3">Integral membrane protein</fullName>
    </recommendedName>
</protein>
<gene>
    <name evidence="2" type="ORF">AVDCRST_MAG46-1211</name>
</gene>
<keyword evidence="1" id="KW-0812">Transmembrane</keyword>
<feature type="transmembrane region" description="Helical" evidence="1">
    <location>
        <begin position="100"/>
        <end position="120"/>
    </location>
</feature>
<feature type="transmembrane region" description="Helical" evidence="1">
    <location>
        <begin position="47"/>
        <end position="66"/>
    </location>
</feature>
<evidence type="ECO:0000313" key="2">
    <source>
        <dbReference type="EMBL" id="CAA9327406.1"/>
    </source>
</evidence>
<sequence length="282" mass="28316">MLLGLLAVAGAAGVFGAAAICQARAARVMPLSSVLDPALLAGLLRQPIFWLAVFLNLLGFVLHVVALRLLPLFVAQAGISASLAVTAVLAVRLLGDSLAVVERVAVAGVCVGLAMLSVTAGETGEARSDTRLTVILLAGVLAAVAVGVWASRGQGRLSVTVLGCVAGCGFAAVSVAARLVPDLSPAAVLGEPAAYVLVLSGVLAFLFYSVALQRGSVTAVTAPLVVVQTVLPAAAGILLLGDHVRMGTLPVAVVGLLLTGGCAIALGRFEAPREQQVTQPQP</sequence>
<feature type="transmembrane region" description="Helical" evidence="1">
    <location>
        <begin position="192"/>
        <end position="211"/>
    </location>
</feature>
<name>A0A6J4LFC7_9ACTN</name>
<feature type="transmembrane region" description="Helical" evidence="1">
    <location>
        <begin position="217"/>
        <end position="240"/>
    </location>
</feature>
<feature type="transmembrane region" description="Helical" evidence="1">
    <location>
        <begin position="157"/>
        <end position="180"/>
    </location>
</feature>
<organism evidence="2">
    <name type="scientific">uncultured Nocardioidaceae bacterium</name>
    <dbReference type="NCBI Taxonomy" id="253824"/>
    <lineage>
        <taxon>Bacteria</taxon>
        <taxon>Bacillati</taxon>
        <taxon>Actinomycetota</taxon>
        <taxon>Actinomycetes</taxon>
        <taxon>Propionibacteriales</taxon>
        <taxon>Nocardioidaceae</taxon>
        <taxon>environmental samples</taxon>
    </lineage>
</organism>
<dbReference type="AlphaFoldDB" id="A0A6J4LFC7"/>
<feature type="transmembrane region" description="Helical" evidence="1">
    <location>
        <begin position="247"/>
        <end position="266"/>
    </location>
</feature>
<proteinExistence type="predicted"/>
<reference evidence="2" key="1">
    <citation type="submission" date="2020-02" db="EMBL/GenBank/DDBJ databases">
        <authorList>
            <person name="Meier V. D."/>
        </authorList>
    </citation>
    <scope>NUCLEOTIDE SEQUENCE</scope>
    <source>
        <strain evidence="2">AVDCRST_MAG46</strain>
    </source>
</reference>
<keyword evidence="1" id="KW-0472">Membrane</keyword>
<dbReference type="PANTHER" id="PTHR40761:SF1">
    <property type="entry name" value="CONSERVED INTEGRAL MEMBRANE ALANINE VALINE AND LEUCINE RICH PROTEIN-RELATED"/>
    <property type="match status" value="1"/>
</dbReference>